<dbReference type="InterPro" id="IPR035992">
    <property type="entry name" value="Ricin_B-like_lectins"/>
</dbReference>
<proteinExistence type="predicted"/>
<dbReference type="EMBL" id="NMUQ01000001">
    <property type="protein sequence ID" value="OXM17098.1"/>
    <property type="molecule type" value="Genomic_DNA"/>
</dbReference>
<dbReference type="Gene3D" id="2.115.10.20">
    <property type="entry name" value="Glycosyl hydrolase domain, family 43"/>
    <property type="match status" value="1"/>
</dbReference>
<gene>
    <name evidence="3" type="ORF">CGZ75_10870</name>
</gene>
<sequence length="517" mass="55714">MTLTQSSFLSKILLKIVTGFIIAASMMLFAQSAQAAPVSIVNNSDWYDTNGNVIWAQGGFMMKKDNTYYWYGMNYEIANTKKVNLYTSTDLKNWTKQTNSTTPDSVVDFSSINTKLIEVGDTTTKPYEPTQWIGRPVVAYNSSTSKYVMLIEWGNGDGNGRNKVTIFTSDTAAGPFKYEKFIATPGGYKAGDLGSIFTDTDGSAYLTYTIDYNPAWFNSGIQISKLSSDYMSIAEVTKTMESTGPYKEATTLFKRGSQYILLASTTNGWTSSPTWCYSATSLSGTWSTPSHCSTSPSSGDSFDTQVDQVLTVEGTSGTSYIFIGDRWNGRFAGSTGVGRNQWYPLTFDANGKPTINGHAQWTLDVAAGTWSAAAPVDAAKTYSISNRWPGKAIGIVGGSTGNNAKLEQRSYSGAIGQSWKFVDAGGGYYYIRNVNSGLNLSLGGSTADGTQVIQYTPSTSNSQQFSIVAVGSGYFKLVNRASGKVLGNAGNGTDGAIITQGADTNEWSQNFSFTVLP</sequence>
<evidence type="ECO:0000259" key="2">
    <source>
        <dbReference type="Pfam" id="PF14200"/>
    </source>
</evidence>
<dbReference type="SUPFAM" id="SSF50370">
    <property type="entry name" value="Ricin B-like lectins"/>
    <property type="match status" value="1"/>
</dbReference>
<dbReference type="PANTHER" id="PTHR22925">
    <property type="entry name" value="GLYCOSYL HYDROLASE 43 FAMILY MEMBER"/>
    <property type="match status" value="1"/>
</dbReference>
<dbReference type="CDD" id="cd18823">
    <property type="entry name" value="GH43_RcAra43A-like"/>
    <property type="match status" value="1"/>
</dbReference>
<dbReference type="RefSeq" id="WP_089524175.1">
    <property type="nucleotide sequence ID" value="NZ_NMUQ01000001.1"/>
</dbReference>
<dbReference type="SUPFAM" id="SSF75005">
    <property type="entry name" value="Arabinanase/levansucrase/invertase"/>
    <property type="match status" value="1"/>
</dbReference>
<feature type="chain" id="PRO_5012375697" description="Ricin B lectin domain-containing protein" evidence="1">
    <location>
        <begin position="36"/>
        <end position="517"/>
    </location>
</feature>
<reference evidence="3 4" key="1">
    <citation type="submission" date="2017-07" db="EMBL/GenBank/DDBJ databases">
        <title>Paenibacillus herberti R33 genome sequencing and assembly.</title>
        <authorList>
            <person name="Su W."/>
        </authorList>
    </citation>
    <scope>NUCLEOTIDE SEQUENCE [LARGE SCALE GENOMIC DNA]</scope>
    <source>
        <strain evidence="3 4">R33</strain>
    </source>
</reference>
<name>A0A229P4R1_9BACL</name>
<dbReference type="Proteomes" id="UP000215145">
    <property type="component" value="Unassembled WGS sequence"/>
</dbReference>
<keyword evidence="4" id="KW-1185">Reference proteome</keyword>
<keyword evidence="1" id="KW-0732">Signal</keyword>
<protein>
    <recommendedName>
        <fullName evidence="2">Ricin B lectin domain-containing protein</fullName>
    </recommendedName>
</protein>
<dbReference type="AlphaFoldDB" id="A0A229P4R1"/>
<feature type="domain" description="Ricin B lectin" evidence="2">
    <location>
        <begin position="363"/>
        <end position="455"/>
    </location>
</feature>
<accession>A0A229P4R1</accession>
<dbReference type="InterPro" id="IPR023296">
    <property type="entry name" value="Glyco_hydro_beta-prop_sf"/>
</dbReference>
<evidence type="ECO:0000256" key="1">
    <source>
        <dbReference type="SAM" id="SignalP"/>
    </source>
</evidence>
<dbReference type="Gene3D" id="2.80.10.50">
    <property type="match status" value="1"/>
</dbReference>
<evidence type="ECO:0000313" key="3">
    <source>
        <dbReference type="EMBL" id="OXM17098.1"/>
    </source>
</evidence>
<feature type="signal peptide" evidence="1">
    <location>
        <begin position="1"/>
        <end position="35"/>
    </location>
</feature>
<evidence type="ECO:0000313" key="4">
    <source>
        <dbReference type="Proteomes" id="UP000215145"/>
    </source>
</evidence>
<comment type="caution">
    <text evidence="3">The sequence shown here is derived from an EMBL/GenBank/DDBJ whole genome shotgun (WGS) entry which is preliminary data.</text>
</comment>
<organism evidence="3 4">
    <name type="scientific">Paenibacillus herberti</name>
    <dbReference type="NCBI Taxonomy" id="1619309"/>
    <lineage>
        <taxon>Bacteria</taxon>
        <taxon>Bacillati</taxon>
        <taxon>Bacillota</taxon>
        <taxon>Bacilli</taxon>
        <taxon>Bacillales</taxon>
        <taxon>Paenibacillaceae</taxon>
        <taxon>Paenibacillus</taxon>
    </lineage>
</organism>
<feature type="domain" description="Ricin B lectin" evidence="2">
    <location>
        <begin position="462"/>
        <end position="512"/>
    </location>
</feature>
<dbReference type="PANTHER" id="PTHR22925:SF3">
    <property type="entry name" value="GLYCOSYL HYDROLASE FAMILY PROTEIN 43"/>
    <property type="match status" value="1"/>
</dbReference>
<dbReference type="InterPro" id="IPR000772">
    <property type="entry name" value="Ricin_B_lectin"/>
</dbReference>
<dbReference type="OrthoDB" id="273314at2"/>
<dbReference type="Pfam" id="PF14200">
    <property type="entry name" value="RicinB_lectin_2"/>
    <property type="match status" value="2"/>
</dbReference>